<dbReference type="SUPFAM" id="SSF53807">
    <property type="entry name" value="Helical backbone' metal receptor"/>
    <property type="match status" value="1"/>
</dbReference>
<comment type="similarity">
    <text evidence="1">Belongs to the bacterial solute-binding protein 9 family.</text>
</comment>
<evidence type="ECO:0000256" key="5">
    <source>
        <dbReference type="ARBA" id="ARBA00022906"/>
    </source>
</evidence>
<gene>
    <name evidence="8" type="ORF">J0X15_18730</name>
</gene>
<evidence type="ECO:0000256" key="4">
    <source>
        <dbReference type="ARBA" id="ARBA00022729"/>
    </source>
</evidence>
<dbReference type="Proteomes" id="UP000664779">
    <property type="component" value="Unassembled WGS sequence"/>
</dbReference>
<evidence type="ECO:0000313" key="8">
    <source>
        <dbReference type="EMBL" id="MBO0347272.1"/>
    </source>
</evidence>
<evidence type="ECO:0000256" key="6">
    <source>
        <dbReference type="SAM" id="MobiDB-lite"/>
    </source>
</evidence>
<dbReference type="PANTHER" id="PTHR42953:SF3">
    <property type="entry name" value="HIGH-AFFINITY ZINC UPTAKE SYSTEM PROTEIN ZNUA"/>
    <property type="match status" value="1"/>
</dbReference>
<evidence type="ECO:0000256" key="1">
    <source>
        <dbReference type="ARBA" id="ARBA00011028"/>
    </source>
</evidence>
<dbReference type="InterPro" id="IPR050492">
    <property type="entry name" value="Bact_metal-bind_prot9"/>
</dbReference>
<keyword evidence="5" id="KW-0864">Zinc transport</keyword>
<organism evidence="8 9">
    <name type="scientific">Roseibium limicola</name>
    <dbReference type="NCBI Taxonomy" id="2816037"/>
    <lineage>
        <taxon>Bacteria</taxon>
        <taxon>Pseudomonadati</taxon>
        <taxon>Pseudomonadota</taxon>
        <taxon>Alphaproteobacteria</taxon>
        <taxon>Hyphomicrobiales</taxon>
        <taxon>Stappiaceae</taxon>
        <taxon>Roseibium</taxon>
    </lineage>
</organism>
<dbReference type="RefSeq" id="WP_206944191.1">
    <property type="nucleotide sequence ID" value="NZ_JAFLNF010000010.1"/>
</dbReference>
<keyword evidence="4 7" id="KW-0732">Signal</keyword>
<evidence type="ECO:0000256" key="7">
    <source>
        <dbReference type="SAM" id="SignalP"/>
    </source>
</evidence>
<name>A0A939J8J6_9HYPH</name>
<feature type="chain" id="PRO_5037160798" description="High-affinity zinc uptake system protein ZnuA" evidence="7">
    <location>
        <begin position="44"/>
        <end position="364"/>
    </location>
</feature>
<dbReference type="Gene3D" id="3.40.50.1980">
    <property type="entry name" value="Nitrogenase molybdenum iron protein domain"/>
    <property type="match status" value="3"/>
</dbReference>
<keyword evidence="5" id="KW-0862">Zinc</keyword>
<keyword evidence="3" id="KW-0813">Transport</keyword>
<dbReference type="GO" id="GO:0046872">
    <property type="term" value="F:metal ion binding"/>
    <property type="evidence" value="ECO:0007669"/>
    <property type="project" value="InterPro"/>
</dbReference>
<evidence type="ECO:0000256" key="3">
    <source>
        <dbReference type="ARBA" id="ARBA00022448"/>
    </source>
</evidence>
<dbReference type="PANTHER" id="PTHR42953">
    <property type="entry name" value="HIGH-AFFINITY ZINC UPTAKE SYSTEM PROTEIN ZNUA-RELATED"/>
    <property type="match status" value="1"/>
</dbReference>
<dbReference type="InterPro" id="IPR006127">
    <property type="entry name" value="ZnuA-like"/>
</dbReference>
<accession>A0A939J8J6</accession>
<evidence type="ECO:0000313" key="9">
    <source>
        <dbReference type="Proteomes" id="UP000664779"/>
    </source>
</evidence>
<keyword evidence="9" id="KW-1185">Reference proteome</keyword>
<dbReference type="Pfam" id="PF01297">
    <property type="entry name" value="ZnuA"/>
    <property type="match status" value="1"/>
</dbReference>
<reference evidence="8" key="1">
    <citation type="submission" date="2021-03" db="EMBL/GenBank/DDBJ databases">
        <title>Roseibium sp. CAU 1637 isolated from Incheon.</title>
        <authorList>
            <person name="Kim W."/>
        </authorList>
    </citation>
    <scope>NUCLEOTIDE SEQUENCE</scope>
    <source>
        <strain evidence="8">CAU 1637</strain>
    </source>
</reference>
<evidence type="ECO:0000256" key="2">
    <source>
        <dbReference type="ARBA" id="ARBA00015915"/>
    </source>
</evidence>
<feature type="region of interest" description="Disordered" evidence="6">
    <location>
        <begin position="141"/>
        <end position="192"/>
    </location>
</feature>
<dbReference type="GO" id="GO:0006829">
    <property type="term" value="P:zinc ion transport"/>
    <property type="evidence" value="ECO:0007669"/>
    <property type="project" value="UniProtKB-KW"/>
</dbReference>
<comment type="caution">
    <text evidence="8">The sequence shown here is derived from an EMBL/GenBank/DDBJ whole genome shotgun (WGS) entry which is preliminary data.</text>
</comment>
<keyword evidence="5" id="KW-0406">Ion transport</keyword>
<dbReference type="AlphaFoldDB" id="A0A939J8J6"/>
<sequence length="364" mass="38984">MSSLSLFSNWKQPRALRRQLAALALGLPLSAALAIATSPQAYAAPGVVVTIKPIHSLIAAVMQGIGAPELLIEGSTSPHELALKPSQAAKLQKADLIIWVGENLESALEKPLASLGKQDGVLELMEIDGLQLLSYRDSDDWGHPDHDDHEDHHDAQHEAGHADHEEHADHADHGDHEEADHEDGHPEGAHHHTGLDAHIWLSPNNAKLIAATVAARLGAMDPDNAARYQENARALEISISALSDEINSRVAAARGTGMIVFHDAYHYFEESFDLHFEAAVSPNPEVQSGASSMSALETLVKERGIRCIFAEPQFTAKRVKLLQESSGLKIGTLDPLGADLAAGPDLYPALLTAMADAIATCAKD</sequence>
<dbReference type="EMBL" id="JAFLNF010000010">
    <property type="protein sequence ID" value="MBO0347272.1"/>
    <property type="molecule type" value="Genomic_DNA"/>
</dbReference>
<protein>
    <recommendedName>
        <fullName evidence="2">High-affinity zinc uptake system protein ZnuA</fullName>
    </recommendedName>
</protein>
<feature type="signal peptide" evidence="7">
    <location>
        <begin position="1"/>
        <end position="43"/>
    </location>
</feature>
<proteinExistence type="inferred from homology"/>